<reference evidence="7" key="1">
    <citation type="journal article" date="2024" name="Gigascience">
        <title>Chromosome-level genome of the poultry shaft louse Menopon gallinae provides insight into the host-switching and adaptive evolution of parasitic lice.</title>
        <authorList>
            <person name="Xu Y."/>
            <person name="Ma L."/>
            <person name="Liu S."/>
            <person name="Liang Y."/>
            <person name="Liu Q."/>
            <person name="He Z."/>
            <person name="Tian L."/>
            <person name="Duan Y."/>
            <person name="Cai W."/>
            <person name="Li H."/>
            <person name="Song F."/>
        </authorList>
    </citation>
    <scope>NUCLEOTIDE SEQUENCE</scope>
    <source>
        <strain evidence="7">Cailab_2023a</strain>
    </source>
</reference>
<sequence length="599" mass="68605">MRFEEKISEATRIKVMTDGTLLQEMKKDKLLLAYQVIMIDEAHERSLNIDFILGLLRTIQNFRRDMKVIISSATLNTQTFSTYFNNAPIVSIKTPTYPVQIYYDPIPAPQDIKHLAPHLRPSFTREGIYIPNNEMLVEKICNLIGALLENKQQGDILVFLSGEKPIKLVIEKLREIYPKQLWVLPLYGRISQEEQQQVFLDPPAGKLKVVVGTNLMETSITIDGITTVIDSGLVKLNHYNHQEYNSALVEQAISQASADQRAGRAGRTQAGVCYRLYEAKSYRKRPLYTPEEIHRTDLSEVLMHMSELGLTNFETFPFISHPGKLAIQGARRTLETLGAIKKDNSLTPSGKLMASFPLLPKHARIIIEAMYRYPEALYNVTQGLAFLSTNSPFLFPYGEEIESRQAQKTFYHPKGDLIAYLKLFHSYIHSSSKQAFCEKYYLEYKTMQEIVNIQYQLQEIIAEKGFVINKVDNYYQYALCMGIGLKQNIARRVGRNLYASPNTPLFAVHPSSFLFHQNPEYIVCGEIVKTTRMFARDILMLEPSQVENISPCLYKALKSMRSLACKSAISNKNKSKKKHSQAFLNRECRQFLRQKSKGH</sequence>
<keyword evidence="2" id="KW-0378">Hydrolase</keyword>
<protein>
    <recommendedName>
        <fullName evidence="8">ATP-dependent RNA helicase</fullName>
    </recommendedName>
</protein>
<evidence type="ECO:0000259" key="6">
    <source>
        <dbReference type="PROSITE" id="PS51194"/>
    </source>
</evidence>
<dbReference type="CDD" id="cd17917">
    <property type="entry name" value="DEXHc_RHA-like"/>
    <property type="match status" value="1"/>
</dbReference>
<keyword evidence="3" id="KW-0347">Helicase</keyword>
<feature type="domain" description="Helicase C-terminal" evidence="6">
    <location>
        <begin position="142"/>
        <end position="309"/>
    </location>
</feature>
<dbReference type="GO" id="GO:0005524">
    <property type="term" value="F:ATP binding"/>
    <property type="evidence" value="ECO:0007669"/>
    <property type="project" value="UniProtKB-KW"/>
</dbReference>
<dbReference type="Pfam" id="PF07717">
    <property type="entry name" value="OB_NTP_bind"/>
    <property type="match status" value="1"/>
</dbReference>
<evidence type="ECO:0000313" key="7">
    <source>
        <dbReference type="EMBL" id="KAL0265479.1"/>
    </source>
</evidence>
<evidence type="ECO:0000256" key="4">
    <source>
        <dbReference type="ARBA" id="ARBA00022840"/>
    </source>
</evidence>
<organism evidence="7">
    <name type="scientific">Menopon gallinae</name>
    <name type="common">poultry shaft louse</name>
    <dbReference type="NCBI Taxonomy" id="328185"/>
    <lineage>
        <taxon>Eukaryota</taxon>
        <taxon>Metazoa</taxon>
        <taxon>Ecdysozoa</taxon>
        <taxon>Arthropoda</taxon>
        <taxon>Hexapoda</taxon>
        <taxon>Insecta</taxon>
        <taxon>Pterygota</taxon>
        <taxon>Neoptera</taxon>
        <taxon>Paraneoptera</taxon>
        <taxon>Psocodea</taxon>
        <taxon>Troctomorpha</taxon>
        <taxon>Phthiraptera</taxon>
        <taxon>Amblycera</taxon>
        <taxon>Menoponidae</taxon>
        <taxon>Menopon</taxon>
    </lineage>
</organism>
<evidence type="ECO:0000256" key="2">
    <source>
        <dbReference type="ARBA" id="ARBA00022801"/>
    </source>
</evidence>
<dbReference type="GO" id="GO:0004386">
    <property type="term" value="F:helicase activity"/>
    <property type="evidence" value="ECO:0007669"/>
    <property type="project" value="UniProtKB-KW"/>
</dbReference>
<evidence type="ECO:0000256" key="3">
    <source>
        <dbReference type="ARBA" id="ARBA00022806"/>
    </source>
</evidence>
<dbReference type="SMART" id="SM00847">
    <property type="entry name" value="HA2"/>
    <property type="match status" value="1"/>
</dbReference>
<dbReference type="GO" id="GO:0016787">
    <property type="term" value="F:hydrolase activity"/>
    <property type="evidence" value="ECO:0007669"/>
    <property type="project" value="UniProtKB-KW"/>
</dbReference>
<dbReference type="PROSITE" id="PS51192">
    <property type="entry name" value="HELICASE_ATP_BIND_1"/>
    <property type="match status" value="1"/>
</dbReference>
<dbReference type="PROSITE" id="PS51194">
    <property type="entry name" value="HELICASE_CTER"/>
    <property type="match status" value="1"/>
</dbReference>
<dbReference type="InterPro" id="IPR014001">
    <property type="entry name" value="Helicase_ATP-bd"/>
</dbReference>
<dbReference type="PANTHER" id="PTHR18934">
    <property type="entry name" value="ATP-DEPENDENT RNA HELICASE"/>
    <property type="match status" value="1"/>
</dbReference>
<keyword evidence="4" id="KW-0067">ATP-binding</keyword>
<dbReference type="SMART" id="SM00490">
    <property type="entry name" value="HELICc"/>
    <property type="match status" value="1"/>
</dbReference>
<feature type="domain" description="Helicase ATP-binding" evidence="5">
    <location>
        <begin position="1"/>
        <end position="93"/>
    </location>
</feature>
<comment type="caution">
    <text evidence="7">The sequence shown here is derived from an EMBL/GenBank/DDBJ whole genome shotgun (WGS) entry which is preliminary data.</text>
</comment>
<dbReference type="InterPro" id="IPR011709">
    <property type="entry name" value="DEAD-box_helicase_OB_fold"/>
</dbReference>
<gene>
    <name evidence="7" type="ORF">PYX00_010982</name>
</gene>
<dbReference type="GO" id="GO:0003723">
    <property type="term" value="F:RNA binding"/>
    <property type="evidence" value="ECO:0007669"/>
    <property type="project" value="TreeGrafter"/>
</dbReference>
<accession>A0AAW2H6U7</accession>
<dbReference type="InterPro" id="IPR027417">
    <property type="entry name" value="P-loop_NTPase"/>
</dbReference>
<dbReference type="InterPro" id="IPR048333">
    <property type="entry name" value="HA2_WH"/>
</dbReference>
<dbReference type="AlphaFoldDB" id="A0AAW2H6U7"/>
<dbReference type="Gene3D" id="1.20.120.1080">
    <property type="match status" value="1"/>
</dbReference>
<dbReference type="Pfam" id="PF04408">
    <property type="entry name" value="WHD_HA2"/>
    <property type="match status" value="1"/>
</dbReference>
<dbReference type="EMBL" id="JARGDH010000023">
    <property type="protein sequence ID" value="KAL0265479.1"/>
    <property type="molecule type" value="Genomic_DNA"/>
</dbReference>
<evidence type="ECO:0000259" key="5">
    <source>
        <dbReference type="PROSITE" id="PS51192"/>
    </source>
</evidence>
<dbReference type="Gene3D" id="3.40.50.300">
    <property type="entry name" value="P-loop containing nucleotide triphosphate hydrolases"/>
    <property type="match status" value="2"/>
</dbReference>
<dbReference type="CDD" id="cd18791">
    <property type="entry name" value="SF2_C_RHA"/>
    <property type="match status" value="1"/>
</dbReference>
<dbReference type="Pfam" id="PF00271">
    <property type="entry name" value="Helicase_C"/>
    <property type="match status" value="1"/>
</dbReference>
<evidence type="ECO:0000256" key="1">
    <source>
        <dbReference type="ARBA" id="ARBA00022741"/>
    </source>
</evidence>
<name>A0AAW2H6U7_9NEOP</name>
<dbReference type="InterPro" id="IPR001650">
    <property type="entry name" value="Helicase_C-like"/>
</dbReference>
<proteinExistence type="predicted"/>
<dbReference type="InterPro" id="IPR007502">
    <property type="entry name" value="Helicase-assoc_dom"/>
</dbReference>
<evidence type="ECO:0008006" key="8">
    <source>
        <dbReference type="Google" id="ProtNLM"/>
    </source>
</evidence>
<keyword evidence="1" id="KW-0547">Nucleotide-binding</keyword>
<dbReference type="PANTHER" id="PTHR18934:SF99">
    <property type="entry name" value="ATP-DEPENDENT RNA HELICASE DHX37-RELATED"/>
    <property type="match status" value="1"/>
</dbReference>
<dbReference type="SUPFAM" id="SSF52540">
    <property type="entry name" value="P-loop containing nucleoside triphosphate hydrolases"/>
    <property type="match status" value="1"/>
</dbReference>